<proteinExistence type="inferred from homology"/>
<evidence type="ECO:0000256" key="4">
    <source>
        <dbReference type="ARBA" id="ARBA00022989"/>
    </source>
</evidence>
<feature type="transmembrane region" description="Helical" evidence="6">
    <location>
        <begin position="263"/>
        <end position="288"/>
    </location>
</feature>
<organism evidence="8 9">
    <name type="scientific">Brassica napus</name>
    <name type="common">Rape</name>
    <dbReference type="NCBI Taxonomy" id="3708"/>
    <lineage>
        <taxon>Eukaryota</taxon>
        <taxon>Viridiplantae</taxon>
        <taxon>Streptophyta</taxon>
        <taxon>Embryophyta</taxon>
        <taxon>Tracheophyta</taxon>
        <taxon>Spermatophyta</taxon>
        <taxon>Magnoliopsida</taxon>
        <taxon>eudicotyledons</taxon>
        <taxon>Gunneridae</taxon>
        <taxon>Pentapetalae</taxon>
        <taxon>rosids</taxon>
        <taxon>malvids</taxon>
        <taxon>Brassicales</taxon>
        <taxon>Brassicaceae</taxon>
        <taxon>Brassiceae</taxon>
        <taxon>Brassica</taxon>
    </lineage>
</organism>
<evidence type="ECO:0000256" key="1">
    <source>
        <dbReference type="ARBA" id="ARBA00004370"/>
    </source>
</evidence>
<feature type="domain" description="Acyl-CoA-binding" evidence="7">
    <location>
        <begin position="193"/>
        <end position="224"/>
    </location>
</feature>
<reference evidence="8 9" key="1">
    <citation type="submission" date="2021-05" db="EMBL/GenBank/DDBJ databases">
        <title>Genome Assembly of Synthetic Allotetraploid Brassica napus Reveals Homoeologous Exchanges between Subgenomes.</title>
        <authorList>
            <person name="Davis J.T."/>
        </authorList>
    </citation>
    <scope>NUCLEOTIDE SEQUENCE [LARGE SCALE GENOMIC DNA]</scope>
    <source>
        <strain evidence="9">cv. Da-Ae</strain>
        <tissue evidence="8">Seedling</tissue>
    </source>
</reference>
<evidence type="ECO:0000256" key="2">
    <source>
        <dbReference type="ARBA" id="ARBA00009530"/>
    </source>
</evidence>
<comment type="similarity">
    <text evidence="2">Belongs to the UPF0057 (PMP3) family.</text>
</comment>
<evidence type="ECO:0000313" key="8">
    <source>
        <dbReference type="EMBL" id="KAH0873194.1"/>
    </source>
</evidence>
<dbReference type="EMBL" id="JAGKQM010000016">
    <property type="protein sequence ID" value="KAH0873194.1"/>
    <property type="molecule type" value="Genomic_DNA"/>
</dbReference>
<dbReference type="Pfam" id="PF24922">
    <property type="entry name" value="ACBP4_C"/>
    <property type="match status" value="1"/>
</dbReference>
<dbReference type="InterPro" id="IPR023614">
    <property type="entry name" value="Porin_dom_sf"/>
</dbReference>
<name>A0ABQ7YZ33_BRANA</name>
<keyword evidence="3 6" id="KW-0812">Transmembrane</keyword>
<dbReference type="Gene3D" id="2.40.160.10">
    <property type="entry name" value="Porin"/>
    <property type="match status" value="1"/>
</dbReference>
<keyword evidence="9" id="KW-1185">Reference proteome</keyword>
<comment type="caution">
    <text evidence="8">The sequence shown here is derived from an EMBL/GenBank/DDBJ whole genome shotgun (WGS) entry which is preliminary data.</text>
</comment>
<evidence type="ECO:0000313" key="9">
    <source>
        <dbReference type="Proteomes" id="UP000824890"/>
    </source>
</evidence>
<evidence type="ECO:0000256" key="5">
    <source>
        <dbReference type="ARBA" id="ARBA00023136"/>
    </source>
</evidence>
<dbReference type="PANTHER" id="PTHR21659">
    <property type="entry name" value="HYDROPHOBIC PROTEIN RCI2 LOW TEMPERATURE AND SALT RESPONSIVE PROTEIN LTI6 -RELATED"/>
    <property type="match status" value="1"/>
</dbReference>
<comment type="subcellular location">
    <subcellularLocation>
        <location evidence="1">Membrane</location>
    </subcellularLocation>
</comment>
<dbReference type="Pfam" id="PF01679">
    <property type="entry name" value="Pmp3"/>
    <property type="match status" value="1"/>
</dbReference>
<accession>A0ABQ7YZ33</accession>
<evidence type="ECO:0000256" key="3">
    <source>
        <dbReference type="ARBA" id="ARBA00022692"/>
    </source>
</evidence>
<sequence length="339" mass="38584">MPYIYDLISETDVSVLLLLHFLNRLHHLHSLPSDLRSRSMSLLNLRRRRNRFRINHKTIYSRSIHRKSRPQASSAGSPSCFRPCGNNDSVGIDPETAKTWIYPDGFQKNPSLSLTQNLQQKPRASVAAPSQPGVVNALIQHQWRPKSFITVSGEVDSRAIEKSAKIGLGYKWGLSHTTNVEGKSERVLKFLKSEKELHSVRSQLAAEQSRCFKLELEVAEDHKSSSSKILLKMPSKCEILCEILIAVLLPPLGVCLSRGCCTVEFLICLVLIIVGYVPGIIYALYVIVFKKQEEYFNEARICYIHIDYVDAYVISIDHGRKELREKMDQNCNCYLKHSE</sequence>
<gene>
    <name evidence="8" type="ORF">HID58_070556</name>
</gene>
<dbReference type="Proteomes" id="UP000824890">
    <property type="component" value="Unassembled WGS sequence"/>
</dbReference>
<dbReference type="InterPro" id="IPR000612">
    <property type="entry name" value="PMP3"/>
</dbReference>
<keyword evidence="5 6" id="KW-0472">Membrane</keyword>
<evidence type="ECO:0000259" key="7">
    <source>
        <dbReference type="Pfam" id="PF24922"/>
    </source>
</evidence>
<protein>
    <recommendedName>
        <fullName evidence="7">Acyl-CoA-binding domain-containing protein</fullName>
    </recommendedName>
</protein>
<keyword evidence="4 6" id="KW-1133">Transmembrane helix</keyword>
<evidence type="ECO:0000256" key="6">
    <source>
        <dbReference type="SAM" id="Phobius"/>
    </source>
</evidence>
<dbReference type="PANTHER" id="PTHR21659:SF119">
    <property type="entry name" value="HYDROPHOBIC PROTEIN OSR8"/>
    <property type="match status" value="1"/>
</dbReference>
<dbReference type="InterPro" id="IPR056819">
    <property type="entry name" value="ACBP4-6_C"/>
</dbReference>
<dbReference type="PROSITE" id="PS01309">
    <property type="entry name" value="UPF0057"/>
    <property type="match status" value="1"/>
</dbReference>